<dbReference type="Gene3D" id="1.10.20.10">
    <property type="entry name" value="Histone, subunit A"/>
    <property type="match status" value="1"/>
</dbReference>
<dbReference type="RefSeq" id="XP_010442539.1">
    <property type="nucleotide sequence ID" value="XM_010444237.2"/>
</dbReference>
<dbReference type="PANTHER" id="PTHR10252:SF133">
    <property type="entry name" value="NUCLEAR TRANSCRIPTION FACTOR Y SUBUNIT C-1-RELATED"/>
    <property type="match status" value="1"/>
</dbReference>
<feature type="domain" description="Transcription factor CBF/NF-Y/archaeal histone" evidence="4">
    <location>
        <begin position="33"/>
        <end position="96"/>
    </location>
</feature>
<dbReference type="SUPFAM" id="SSF47113">
    <property type="entry name" value="Histone-fold"/>
    <property type="match status" value="1"/>
</dbReference>
<proteinExistence type="predicted"/>
<dbReference type="InterPro" id="IPR003958">
    <property type="entry name" value="CBFA_NFYB_domain"/>
</dbReference>
<feature type="compositionally biased region" description="Gly residues" evidence="3">
    <location>
        <begin position="167"/>
        <end position="177"/>
    </location>
</feature>
<dbReference type="GeneID" id="104725566"/>
<dbReference type="Proteomes" id="UP000694864">
    <property type="component" value="Chromosome 11"/>
</dbReference>
<dbReference type="CDD" id="cd22908">
    <property type="entry name" value="HFD_NFYC-like"/>
    <property type="match status" value="1"/>
</dbReference>
<accession>A0ABM0UKN5</accession>
<gene>
    <name evidence="6" type="primary">LOC104725566</name>
</gene>
<evidence type="ECO:0000313" key="5">
    <source>
        <dbReference type="Proteomes" id="UP000694864"/>
    </source>
</evidence>
<evidence type="ECO:0000313" key="6">
    <source>
        <dbReference type="RefSeq" id="XP_010442539.1"/>
    </source>
</evidence>
<comment type="subcellular location">
    <subcellularLocation>
        <location evidence="1">Nucleus</location>
    </subcellularLocation>
</comment>
<organism evidence="5 6">
    <name type="scientific">Camelina sativa</name>
    <name type="common">False flax</name>
    <name type="synonym">Myagrum sativum</name>
    <dbReference type="NCBI Taxonomy" id="90675"/>
    <lineage>
        <taxon>Eukaryota</taxon>
        <taxon>Viridiplantae</taxon>
        <taxon>Streptophyta</taxon>
        <taxon>Embryophyta</taxon>
        <taxon>Tracheophyta</taxon>
        <taxon>Spermatophyta</taxon>
        <taxon>Magnoliopsida</taxon>
        <taxon>eudicotyledons</taxon>
        <taxon>Gunneridae</taxon>
        <taxon>Pentapetalae</taxon>
        <taxon>rosids</taxon>
        <taxon>malvids</taxon>
        <taxon>Brassicales</taxon>
        <taxon>Brassicaceae</taxon>
        <taxon>Camelineae</taxon>
        <taxon>Camelina</taxon>
    </lineage>
</organism>
<reference evidence="6" key="2">
    <citation type="submission" date="2025-08" db="UniProtKB">
        <authorList>
            <consortium name="RefSeq"/>
        </authorList>
    </citation>
    <scope>IDENTIFICATION</scope>
    <source>
        <tissue evidence="6">Leaf</tissue>
    </source>
</reference>
<name>A0ABM0UKN5_CAMSA</name>
<dbReference type="InterPro" id="IPR009072">
    <property type="entry name" value="Histone-fold"/>
</dbReference>
<reference evidence="5" key="1">
    <citation type="journal article" date="2014" name="Nat. Commun.">
        <title>The emerging biofuel crop Camelina sativa retains a highly undifferentiated hexaploid genome structure.</title>
        <authorList>
            <person name="Kagale S."/>
            <person name="Koh C."/>
            <person name="Nixon J."/>
            <person name="Bollina V."/>
            <person name="Clarke W.E."/>
            <person name="Tuteja R."/>
            <person name="Spillane C."/>
            <person name="Robinson S.J."/>
            <person name="Links M.G."/>
            <person name="Clarke C."/>
            <person name="Higgins E.E."/>
            <person name="Huebert T."/>
            <person name="Sharpe A.G."/>
            <person name="Parkin I.A."/>
        </authorList>
    </citation>
    <scope>NUCLEOTIDE SEQUENCE [LARGE SCALE GENOMIC DNA]</scope>
    <source>
        <strain evidence="5">cv. DH55</strain>
    </source>
</reference>
<protein>
    <submittedName>
        <fullName evidence="6">Nuclear transcription factor Y subunit C-8-like</fullName>
    </submittedName>
</protein>
<dbReference type="InterPro" id="IPR050568">
    <property type="entry name" value="Transcr_DNA_Rep_Reg"/>
</dbReference>
<dbReference type="Pfam" id="PF00808">
    <property type="entry name" value="CBFD_NFYB_HMF"/>
    <property type="match status" value="1"/>
</dbReference>
<evidence type="ECO:0000259" key="4">
    <source>
        <dbReference type="Pfam" id="PF00808"/>
    </source>
</evidence>
<evidence type="ECO:0000256" key="3">
    <source>
        <dbReference type="SAM" id="MobiDB-lite"/>
    </source>
</evidence>
<keyword evidence="2" id="KW-0539">Nucleus</keyword>
<evidence type="ECO:0000256" key="2">
    <source>
        <dbReference type="ARBA" id="ARBA00023242"/>
    </source>
</evidence>
<feature type="region of interest" description="Disordered" evidence="3">
    <location>
        <begin position="156"/>
        <end position="177"/>
    </location>
</feature>
<evidence type="ECO:0000256" key="1">
    <source>
        <dbReference type="ARBA" id="ARBA00004123"/>
    </source>
</evidence>
<keyword evidence="5" id="KW-1185">Reference proteome</keyword>
<dbReference type="PANTHER" id="PTHR10252">
    <property type="entry name" value="HISTONE-LIKE TRANSCRIPTION FACTOR CCAAT-RELATED"/>
    <property type="match status" value="1"/>
</dbReference>
<sequence>MENKSNQPPQDNPKLKRYWLNKMEGDLDFKNHEFPLAKIKRIVKFDPDVSMLAAEVAVVFSKASEMFIMDLTMRAWNHAQENKHTTIRGPDIAAAVGRTFKMDFLLDVVHEEEEPKAKPDHEDGELPPGMVIGTPVVDGSGIFGDVLESWPGTWTVAPGEGPVGEDVPGGSGGNGGN</sequence>